<keyword evidence="5" id="KW-0460">Magnesium</keyword>
<dbReference type="InterPro" id="IPR000092">
    <property type="entry name" value="Polyprenyl_synt"/>
</dbReference>
<evidence type="ECO:0000256" key="4">
    <source>
        <dbReference type="ARBA" id="ARBA00022723"/>
    </source>
</evidence>
<evidence type="ECO:0000256" key="1">
    <source>
        <dbReference type="ARBA" id="ARBA00001946"/>
    </source>
</evidence>
<dbReference type="Pfam" id="PF00348">
    <property type="entry name" value="polyprenyl_synt"/>
    <property type="match status" value="1"/>
</dbReference>
<dbReference type="AlphaFoldDB" id="A0A1F7WL16"/>
<accession>A0A1F7WL16</accession>
<dbReference type="STRING" id="1802471.A2115_02020"/>
<dbReference type="PANTHER" id="PTHR12001">
    <property type="entry name" value="GERANYLGERANYL PYROPHOSPHATE SYNTHASE"/>
    <property type="match status" value="1"/>
</dbReference>
<dbReference type="PROSITE" id="PS00444">
    <property type="entry name" value="POLYPRENYL_SYNTHASE_2"/>
    <property type="match status" value="1"/>
</dbReference>
<comment type="similarity">
    <text evidence="2">Belongs to the FPP/GGPP synthase family.</text>
</comment>
<dbReference type="SUPFAM" id="SSF48576">
    <property type="entry name" value="Terpenoid synthases"/>
    <property type="match status" value="1"/>
</dbReference>
<dbReference type="InterPro" id="IPR008949">
    <property type="entry name" value="Isoprenoid_synthase_dom_sf"/>
</dbReference>
<evidence type="ECO:0000313" key="6">
    <source>
        <dbReference type="EMBL" id="OGM02705.1"/>
    </source>
</evidence>
<organism evidence="6 7">
    <name type="scientific">Candidatus Woesebacteria bacterium GWA1_41_8</name>
    <dbReference type="NCBI Taxonomy" id="1802471"/>
    <lineage>
        <taxon>Bacteria</taxon>
        <taxon>Candidatus Woeseibacteriota</taxon>
    </lineage>
</organism>
<sequence length="137" mass="16063">MEKLTLFGLNLGRGFQLVDDILDITSDFAGLKVQGNDIYEGKKTVLLGHLLSHSSIKDKKVVLKILEKKTDEKGQKEVDWVIERMHSYQSVDYAKKLAKKYKEKALEIFEKDLKFLLKQPYRNQLKQLIDFIIEREY</sequence>
<dbReference type="GO" id="GO:0004659">
    <property type="term" value="F:prenyltransferase activity"/>
    <property type="evidence" value="ECO:0007669"/>
    <property type="project" value="InterPro"/>
</dbReference>
<evidence type="ECO:0000256" key="5">
    <source>
        <dbReference type="ARBA" id="ARBA00022842"/>
    </source>
</evidence>
<dbReference type="Gene3D" id="1.10.600.10">
    <property type="entry name" value="Farnesyl Diphosphate Synthase"/>
    <property type="match status" value="1"/>
</dbReference>
<comment type="caution">
    <text evidence="6">The sequence shown here is derived from an EMBL/GenBank/DDBJ whole genome shotgun (WGS) entry which is preliminary data.</text>
</comment>
<evidence type="ECO:0000313" key="7">
    <source>
        <dbReference type="Proteomes" id="UP000176198"/>
    </source>
</evidence>
<keyword evidence="4" id="KW-0479">Metal-binding</keyword>
<evidence type="ECO:0008006" key="8">
    <source>
        <dbReference type="Google" id="ProtNLM"/>
    </source>
</evidence>
<dbReference type="GO" id="GO:0008299">
    <property type="term" value="P:isoprenoid biosynthetic process"/>
    <property type="evidence" value="ECO:0007669"/>
    <property type="project" value="InterPro"/>
</dbReference>
<keyword evidence="3" id="KW-0808">Transferase</keyword>
<protein>
    <recommendedName>
        <fullName evidence="8">Polyprenyl synthetase</fullName>
    </recommendedName>
</protein>
<proteinExistence type="inferred from homology"/>
<dbReference type="PANTHER" id="PTHR12001:SF85">
    <property type="entry name" value="SHORT CHAIN ISOPRENYL DIPHOSPHATE SYNTHASE"/>
    <property type="match status" value="1"/>
</dbReference>
<dbReference type="InterPro" id="IPR033749">
    <property type="entry name" value="Polyprenyl_synt_CS"/>
</dbReference>
<dbReference type="GO" id="GO:0046872">
    <property type="term" value="F:metal ion binding"/>
    <property type="evidence" value="ECO:0007669"/>
    <property type="project" value="UniProtKB-KW"/>
</dbReference>
<name>A0A1F7WL16_9BACT</name>
<dbReference type="EMBL" id="MGFJ01000016">
    <property type="protein sequence ID" value="OGM02705.1"/>
    <property type="molecule type" value="Genomic_DNA"/>
</dbReference>
<comment type="cofactor">
    <cofactor evidence="1">
        <name>Mg(2+)</name>
        <dbReference type="ChEBI" id="CHEBI:18420"/>
    </cofactor>
</comment>
<dbReference type="Proteomes" id="UP000176198">
    <property type="component" value="Unassembled WGS sequence"/>
</dbReference>
<evidence type="ECO:0000256" key="2">
    <source>
        <dbReference type="ARBA" id="ARBA00006706"/>
    </source>
</evidence>
<reference evidence="6 7" key="1">
    <citation type="journal article" date="2016" name="Nat. Commun.">
        <title>Thousands of microbial genomes shed light on interconnected biogeochemical processes in an aquifer system.</title>
        <authorList>
            <person name="Anantharaman K."/>
            <person name="Brown C.T."/>
            <person name="Hug L.A."/>
            <person name="Sharon I."/>
            <person name="Castelle C.J."/>
            <person name="Probst A.J."/>
            <person name="Thomas B.C."/>
            <person name="Singh A."/>
            <person name="Wilkins M.J."/>
            <person name="Karaoz U."/>
            <person name="Brodie E.L."/>
            <person name="Williams K.H."/>
            <person name="Hubbard S.S."/>
            <person name="Banfield J.F."/>
        </authorList>
    </citation>
    <scope>NUCLEOTIDE SEQUENCE [LARGE SCALE GENOMIC DNA]</scope>
</reference>
<gene>
    <name evidence="6" type="ORF">A2115_02020</name>
</gene>
<evidence type="ECO:0000256" key="3">
    <source>
        <dbReference type="ARBA" id="ARBA00022679"/>
    </source>
</evidence>